<dbReference type="Pfam" id="PF07596">
    <property type="entry name" value="SBP_bac_10"/>
    <property type="match status" value="1"/>
</dbReference>
<reference evidence="2 3" key="1">
    <citation type="submission" date="2019-02" db="EMBL/GenBank/DDBJ databases">
        <title>Deep-cultivation of Planctomycetes and their phenomic and genomic characterization uncovers novel biology.</title>
        <authorList>
            <person name="Wiegand S."/>
            <person name="Jogler M."/>
            <person name="Boedeker C."/>
            <person name="Pinto D."/>
            <person name="Vollmers J."/>
            <person name="Rivas-Marin E."/>
            <person name="Kohn T."/>
            <person name="Peeters S.H."/>
            <person name="Heuer A."/>
            <person name="Rast P."/>
            <person name="Oberbeckmann S."/>
            <person name="Bunk B."/>
            <person name="Jeske O."/>
            <person name="Meyerdierks A."/>
            <person name="Storesund J.E."/>
            <person name="Kallscheuer N."/>
            <person name="Luecker S."/>
            <person name="Lage O.M."/>
            <person name="Pohl T."/>
            <person name="Merkel B.J."/>
            <person name="Hornburger P."/>
            <person name="Mueller R.-W."/>
            <person name="Bruemmer F."/>
            <person name="Labrenz M."/>
            <person name="Spormann A.M."/>
            <person name="Op den Camp H."/>
            <person name="Overmann J."/>
            <person name="Amann R."/>
            <person name="Jetten M.S.M."/>
            <person name="Mascher T."/>
            <person name="Medema M.H."/>
            <person name="Devos D.P."/>
            <person name="Kaster A.-K."/>
            <person name="Ovreas L."/>
            <person name="Rohde M."/>
            <person name="Galperin M.Y."/>
            <person name="Jogler C."/>
        </authorList>
    </citation>
    <scope>NUCLEOTIDE SEQUENCE [LARGE SCALE GENOMIC DNA]</scope>
    <source>
        <strain evidence="2 3">Mal4</strain>
    </source>
</reference>
<gene>
    <name evidence="2" type="ORF">Mal4_39290</name>
</gene>
<dbReference type="SUPFAM" id="SSF54523">
    <property type="entry name" value="Pili subunits"/>
    <property type="match status" value="1"/>
</dbReference>
<dbReference type="Gene3D" id="3.30.700.10">
    <property type="entry name" value="Glycoprotein, Type 4 Pilin"/>
    <property type="match status" value="1"/>
</dbReference>
<dbReference type="KEGG" id="mri:Mal4_39290"/>
<dbReference type="EMBL" id="CP036275">
    <property type="protein sequence ID" value="QDU39584.1"/>
    <property type="molecule type" value="Genomic_DNA"/>
</dbReference>
<dbReference type="InterPro" id="IPR045584">
    <property type="entry name" value="Pilin-like"/>
</dbReference>
<feature type="domain" description="DUF1559" evidence="1">
    <location>
        <begin position="24"/>
        <end position="311"/>
    </location>
</feature>
<sequence length="341" mass="37423">MIELIVVMGLIAMLAALTLPAVGKARQAARRTQCINNLRNIAFGLTQFDQSHNRLPASGNYWHNEKLNSRRHVSWAVTLLPYIGEQTLFDHLDLSLPLDDPANEALTEAYVPIYVCPVDLSRSKERTRDLSYVVNAGVGFTTRLRNGVRDCPIDTRWTPLDLDGDGSACSGDPADDEDRKRFKMMGLFFLETWNTDITKRHHSIADIKDGTSQTFMVTENVRAGFDPNDASVGFADPTPYRSSFFIGNPCLSATCRDGNVDYQRCNAGDFRINSGVGEAEGSSPVPNSFHEGGVYMAYADGHVTFLSESIDGAVYAAMASPQGLMLADSPLEQVIVSGEEL</sequence>
<evidence type="ECO:0000313" key="3">
    <source>
        <dbReference type="Proteomes" id="UP000320496"/>
    </source>
</evidence>
<proteinExistence type="predicted"/>
<dbReference type="PANTHER" id="PTHR30093:SF2">
    <property type="entry name" value="TYPE II SECRETION SYSTEM PROTEIN H"/>
    <property type="match status" value="1"/>
</dbReference>
<name>A0A517ZAS0_9PLAN</name>
<protein>
    <recommendedName>
        <fullName evidence="1">DUF1559 domain-containing protein</fullName>
    </recommendedName>
</protein>
<dbReference type="NCBIfam" id="TIGR04294">
    <property type="entry name" value="pre_pil_HX9DG"/>
    <property type="match status" value="1"/>
</dbReference>
<dbReference type="Proteomes" id="UP000320496">
    <property type="component" value="Chromosome"/>
</dbReference>
<evidence type="ECO:0000313" key="2">
    <source>
        <dbReference type="EMBL" id="QDU39584.1"/>
    </source>
</evidence>
<dbReference type="InterPro" id="IPR011453">
    <property type="entry name" value="DUF1559"/>
</dbReference>
<dbReference type="AlphaFoldDB" id="A0A517ZAS0"/>
<organism evidence="2 3">
    <name type="scientific">Maioricimonas rarisocia</name>
    <dbReference type="NCBI Taxonomy" id="2528026"/>
    <lineage>
        <taxon>Bacteria</taxon>
        <taxon>Pseudomonadati</taxon>
        <taxon>Planctomycetota</taxon>
        <taxon>Planctomycetia</taxon>
        <taxon>Planctomycetales</taxon>
        <taxon>Planctomycetaceae</taxon>
        <taxon>Maioricimonas</taxon>
    </lineage>
</organism>
<dbReference type="InterPro" id="IPR027558">
    <property type="entry name" value="Pre_pil_HX9DG_C"/>
</dbReference>
<accession>A0A517ZAS0</accession>
<dbReference type="PANTHER" id="PTHR30093">
    <property type="entry name" value="GENERAL SECRETION PATHWAY PROTEIN G"/>
    <property type="match status" value="1"/>
</dbReference>
<keyword evidence="3" id="KW-1185">Reference proteome</keyword>
<evidence type="ECO:0000259" key="1">
    <source>
        <dbReference type="Pfam" id="PF07596"/>
    </source>
</evidence>